<protein>
    <submittedName>
        <fullName evidence="1">Uncharacterized protein</fullName>
    </submittedName>
</protein>
<organism evidence="1 2">
    <name type="scientific">Roseomonas acroporae</name>
    <dbReference type="NCBI Taxonomy" id="2937791"/>
    <lineage>
        <taxon>Bacteria</taxon>
        <taxon>Pseudomonadati</taxon>
        <taxon>Pseudomonadota</taxon>
        <taxon>Alphaproteobacteria</taxon>
        <taxon>Acetobacterales</taxon>
        <taxon>Roseomonadaceae</taxon>
        <taxon>Roseomonas</taxon>
    </lineage>
</organism>
<comment type="caution">
    <text evidence="1">The sequence shown here is derived from an EMBL/GenBank/DDBJ whole genome shotgun (WGS) entry which is preliminary data.</text>
</comment>
<evidence type="ECO:0000313" key="2">
    <source>
        <dbReference type="Proteomes" id="UP001139516"/>
    </source>
</evidence>
<sequence>MAPPRAAGGVSLPLSLRDAHDLRRAARVLLELGARLDALSRSGRPIPGQLAEARQAARLADEQLRARPCGACL</sequence>
<reference evidence="1" key="1">
    <citation type="submission" date="2022-04" db="EMBL/GenBank/DDBJ databases">
        <title>Roseomonas acroporae sp. nov., isolated from coral Acropora digitifera.</title>
        <authorList>
            <person name="Sun H."/>
        </authorList>
    </citation>
    <scope>NUCLEOTIDE SEQUENCE</scope>
    <source>
        <strain evidence="1">NAR14</strain>
    </source>
</reference>
<dbReference type="EMBL" id="JALPRX010000097">
    <property type="protein sequence ID" value="MCK8786833.1"/>
    <property type="molecule type" value="Genomic_DNA"/>
</dbReference>
<proteinExistence type="predicted"/>
<evidence type="ECO:0000313" key="1">
    <source>
        <dbReference type="EMBL" id="MCK8786833.1"/>
    </source>
</evidence>
<name>A0A9X1YCX2_9PROT</name>
<dbReference type="Proteomes" id="UP001139516">
    <property type="component" value="Unassembled WGS sequence"/>
</dbReference>
<dbReference type="AlphaFoldDB" id="A0A9X1YCX2"/>
<keyword evidence="2" id="KW-1185">Reference proteome</keyword>
<accession>A0A9X1YCX2</accession>
<dbReference type="RefSeq" id="WP_248668942.1">
    <property type="nucleotide sequence ID" value="NZ_JALPRX010000097.1"/>
</dbReference>
<gene>
    <name evidence="1" type="ORF">M0638_20890</name>
</gene>